<sequence length="288" mass="32188">MGGCSRHSSVTFHVGVCENCRLVALDGRIGEDALVTISKSHSRFLADTFPISWFRKKDYQLAPSQRAGAGDYMEPASQHLWVQRTLKEVENIVEDKLKTKLAAGRPASHRRDIPGIAWRKYAVIFTAGLDASKARENWQEDEMRSFRDTFINGFMDNVLSAHTSLRYDSVETTWPCFIKALAVRKRQAEDLEAEQVRDIIRSKREALEQEDLEEQEKATAGVRNRSELRRAVLQATNASLCEKVVFYTDLNVLCGELLEGAMSLTDAPPVLKTILGSGAGPSLLQLCG</sequence>
<proteinExistence type="predicted"/>
<protein>
    <submittedName>
        <fullName evidence="1">Uncharacterized protein</fullName>
    </submittedName>
</protein>
<comment type="caution">
    <text evidence="1">The sequence shown here is derived from an EMBL/GenBank/DDBJ whole genome shotgun (WGS) entry which is preliminary data.</text>
</comment>
<organism evidence="1 2">
    <name type="scientific">Symbiodinium pilosum</name>
    <name type="common">Dinoflagellate</name>
    <dbReference type="NCBI Taxonomy" id="2952"/>
    <lineage>
        <taxon>Eukaryota</taxon>
        <taxon>Sar</taxon>
        <taxon>Alveolata</taxon>
        <taxon>Dinophyceae</taxon>
        <taxon>Suessiales</taxon>
        <taxon>Symbiodiniaceae</taxon>
        <taxon>Symbiodinium</taxon>
    </lineage>
</organism>
<accession>A0A812NAR9</accession>
<dbReference type="AlphaFoldDB" id="A0A812NAR9"/>
<evidence type="ECO:0000313" key="2">
    <source>
        <dbReference type="Proteomes" id="UP000649617"/>
    </source>
</evidence>
<keyword evidence="2" id="KW-1185">Reference proteome</keyword>
<dbReference type="EMBL" id="CAJNIZ010010652">
    <property type="protein sequence ID" value="CAE7304135.1"/>
    <property type="molecule type" value="Genomic_DNA"/>
</dbReference>
<gene>
    <name evidence="1" type="ORF">SPIL2461_LOCUS6871</name>
</gene>
<dbReference type="Proteomes" id="UP000649617">
    <property type="component" value="Unassembled WGS sequence"/>
</dbReference>
<evidence type="ECO:0000313" key="1">
    <source>
        <dbReference type="EMBL" id="CAE7304135.1"/>
    </source>
</evidence>
<reference evidence="1" key="1">
    <citation type="submission" date="2021-02" db="EMBL/GenBank/DDBJ databases">
        <authorList>
            <person name="Dougan E. K."/>
            <person name="Rhodes N."/>
            <person name="Thang M."/>
            <person name="Chan C."/>
        </authorList>
    </citation>
    <scope>NUCLEOTIDE SEQUENCE</scope>
</reference>
<name>A0A812NAR9_SYMPI</name>